<evidence type="ECO:0000313" key="2">
    <source>
        <dbReference type="EMBL" id="MEE1977598.1"/>
    </source>
</evidence>
<protein>
    <submittedName>
        <fullName evidence="2">DUF5103 domain-containing protein</fullName>
    </submittedName>
</protein>
<organism evidence="2 3">
    <name type="scientific">Maribacter cobaltidurans</name>
    <dbReference type="NCBI Taxonomy" id="1178778"/>
    <lineage>
        <taxon>Bacteria</taxon>
        <taxon>Pseudomonadati</taxon>
        <taxon>Bacteroidota</taxon>
        <taxon>Flavobacteriia</taxon>
        <taxon>Flavobacteriales</taxon>
        <taxon>Flavobacteriaceae</taxon>
        <taxon>Maribacter</taxon>
    </lineage>
</organism>
<evidence type="ECO:0000313" key="3">
    <source>
        <dbReference type="Proteomes" id="UP001356308"/>
    </source>
</evidence>
<gene>
    <name evidence="2" type="ORF">V1I91_16065</name>
</gene>
<reference evidence="2 3" key="1">
    <citation type="submission" date="2024-01" db="EMBL/GenBank/DDBJ databases">
        <title>Maribacter spp. originated from different algae showed divergent polysaccharides utilization ability.</title>
        <authorList>
            <person name="Wang H."/>
            <person name="Wu Y."/>
        </authorList>
    </citation>
    <scope>NUCLEOTIDE SEQUENCE [LARGE SCALE GENOMIC DNA]</scope>
    <source>
        <strain evidence="2 3">PR1</strain>
    </source>
</reference>
<dbReference type="InterPro" id="IPR031345">
    <property type="entry name" value="T9SS_Plug_N"/>
</dbReference>
<dbReference type="Proteomes" id="UP001356308">
    <property type="component" value="Unassembled WGS sequence"/>
</dbReference>
<dbReference type="SUPFAM" id="SSF81296">
    <property type="entry name" value="E set domains"/>
    <property type="match status" value="1"/>
</dbReference>
<accession>A0ABU7IYG2</accession>
<sequence>MRLFLKQTLLGFLCLQSLSGQVQVEKNPPQNIKSIVFRGPTDDQFPVVQIGESIYLEFDDLMANEQDYYYKIIHCDYDWTPSSLLKSQYLDGIDNQRIINYENSYTTLETYSNYQLSIPNENVRFKVTGNYLLEIYNSSYELQFSRRFIVYKDVVKVAAQVKRSRDFNFLNEKQVVQFRINAGNFRLVNPKQEVKVALIQNNYWDTAIYNIKPQFTLGSELVYKYDQETAFFGGNEYLLFDTSDLRAPSSQIARIEIGDLYNHYLFSDDYRANEPYTYFPDINGDFVIRTLQGENASREAEYTKVHFSLPYTETLALDNVYIFGKFNNYALTQENKMTYNEDNGMMEATLEMKQGFYNYKYVTQNDAGALNLNAVGGNFHFTENNYLILVYYRNFGDLYDSIIGVGSTNSRTISN</sequence>
<proteinExistence type="predicted"/>
<feature type="domain" description="Type 9 secretion system plug protein N-terminal" evidence="1">
    <location>
        <begin position="32"/>
        <end position="152"/>
    </location>
</feature>
<dbReference type="Gene3D" id="2.60.40.10">
    <property type="entry name" value="Immunoglobulins"/>
    <property type="match status" value="1"/>
</dbReference>
<dbReference type="RefSeq" id="WP_272652275.1">
    <property type="nucleotide sequence ID" value="NZ_JAZDDG010000007.1"/>
</dbReference>
<dbReference type="InterPro" id="IPR014756">
    <property type="entry name" value="Ig_E-set"/>
</dbReference>
<keyword evidence="3" id="KW-1185">Reference proteome</keyword>
<dbReference type="InterPro" id="IPR013783">
    <property type="entry name" value="Ig-like_fold"/>
</dbReference>
<evidence type="ECO:0000259" key="1">
    <source>
        <dbReference type="Pfam" id="PF17116"/>
    </source>
</evidence>
<name>A0ABU7IYG2_9FLAO</name>
<dbReference type="Pfam" id="PF17116">
    <property type="entry name" value="T9SS_plug_1st"/>
    <property type="match status" value="1"/>
</dbReference>
<dbReference type="EMBL" id="JAZDDG010000007">
    <property type="protein sequence ID" value="MEE1977598.1"/>
    <property type="molecule type" value="Genomic_DNA"/>
</dbReference>
<comment type="caution">
    <text evidence="2">The sequence shown here is derived from an EMBL/GenBank/DDBJ whole genome shotgun (WGS) entry which is preliminary data.</text>
</comment>